<feature type="compositionally biased region" description="Basic and acidic residues" evidence="1">
    <location>
        <begin position="1"/>
        <end position="36"/>
    </location>
</feature>
<reference evidence="2" key="1">
    <citation type="submission" date="2023-03" db="UniProtKB">
        <authorList>
            <consortium name="EnsemblPlants"/>
        </authorList>
    </citation>
    <scope>IDENTIFICATION</scope>
</reference>
<feature type="region of interest" description="Disordered" evidence="1">
    <location>
        <begin position="203"/>
        <end position="223"/>
    </location>
</feature>
<feature type="region of interest" description="Disordered" evidence="1">
    <location>
        <begin position="1"/>
        <end position="40"/>
    </location>
</feature>
<proteinExistence type="predicted"/>
<evidence type="ECO:0000256" key="1">
    <source>
        <dbReference type="SAM" id="MobiDB-lite"/>
    </source>
</evidence>
<organism evidence="2">
    <name type="scientific">Cucumis melo</name>
    <name type="common">Muskmelon</name>
    <dbReference type="NCBI Taxonomy" id="3656"/>
    <lineage>
        <taxon>Eukaryota</taxon>
        <taxon>Viridiplantae</taxon>
        <taxon>Streptophyta</taxon>
        <taxon>Embryophyta</taxon>
        <taxon>Tracheophyta</taxon>
        <taxon>Spermatophyta</taxon>
        <taxon>Magnoliopsida</taxon>
        <taxon>eudicotyledons</taxon>
        <taxon>Gunneridae</taxon>
        <taxon>Pentapetalae</taxon>
        <taxon>rosids</taxon>
        <taxon>fabids</taxon>
        <taxon>Cucurbitales</taxon>
        <taxon>Cucurbitaceae</taxon>
        <taxon>Benincaseae</taxon>
        <taxon>Cucumis</taxon>
    </lineage>
</organism>
<dbReference type="EnsemblPlants" id="MELO3C005647.2.1">
    <property type="protein sequence ID" value="MELO3C005647.2.1"/>
    <property type="gene ID" value="MELO3C005647.2"/>
</dbReference>
<evidence type="ECO:0000313" key="2">
    <source>
        <dbReference type="EnsemblPlants" id="MELO3C005647.2.1"/>
    </source>
</evidence>
<sequence>MRSEKDNEHHIPNHKDTSLRENHKDTSLRENHKDTSLCENSSNKRKTLTCCLDAPEEKIQRVETEKKDDGKMEAQLDVPIADFWSDPCLEFAIKTLTGALPVENATTTNEPVSSTTVDPVSNTTVDFLQGQSSVKNEIPLSFPFGDSWADPCLDFAFKTLTGAIPIDDSLEIQSFFEERLESSRSQKDSSPALPDFGSPNLFQNDISSHFDGPEKSATGQHLSLDPQLTLGNVSLPSCSGFTSQQQSSVDRNRSFRGR</sequence>
<dbReference type="Gramene" id="MELO3C005647.2.1">
    <property type="protein sequence ID" value="MELO3C005647.2.1"/>
    <property type="gene ID" value="MELO3C005647.2"/>
</dbReference>
<name>A0A9I9CLZ9_CUCME</name>
<feature type="compositionally biased region" description="Polar residues" evidence="1">
    <location>
        <begin position="238"/>
        <end position="249"/>
    </location>
</feature>
<dbReference type="PANTHER" id="PTHR34067">
    <property type="entry name" value="OS04G0193200 PROTEIN"/>
    <property type="match status" value="1"/>
</dbReference>
<accession>A0A9I9CLZ9</accession>
<dbReference type="PANTHER" id="PTHR34067:SF20">
    <property type="entry name" value="OS08G0206700 PROTEIN"/>
    <property type="match status" value="1"/>
</dbReference>
<dbReference type="AlphaFoldDB" id="A0A9I9CLZ9"/>
<protein>
    <submittedName>
        <fullName evidence="2">Uncharacterized protein</fullName>
    </submittedName>
</protein>
<feature type="region of interest" description="Disordered" evidence="1">
    <location>
        <begin position="238"/>
        <end position="258"/>
    </location>
</feature>
<dbReference type="InterPro" id="IPR038945">
    <property type="entry name" value="MBD13-like"/>
</dbReference>